<evidence type="ECO:0000313" key="13">
    <source>
        <dbReference type="Proteomes" id="UP001158049"/>
    </source>
</evidence>
<evidence type="ECO:0000256" key="9">
    <source>
        <dbReference type="RuleBase" id="RU369079"/>
    </source>
</evidence>
<comment type="caution">
    <text evidence="12">The sequence shown here is derived from an EMBL/GenBank/DDBJ whole genome shotgun (WGS) entry which is preliminary data.</text>
</comment>
<feature type="transmembrane region" description="Helical" evidence="9">
    <location>
        <begin position="128"/>
        <end position="149"/>
    </location>
</feature>
<evidence type="ECO:0000256" key="3">
    <source>
        <dbReference type="ARBA" id="ARBA00022475"/>
    </source>
</evidence>
<proteinExistence type="inferred from homology"/>
<dbReference type="PANTHER" id="PTHR35011:SF11">
    <property type="entry name" value="TRAP TRANSPORTER SMALL PERMEASE PROTEIN"/>
    <property type="match status" value="1"/>
</dbReference>
<evidence type="ECO:0000313" key="12">
    <source>
        <dbReference type="EMBL" id="SMP59579.1"/>
    </source>
</evidence>
<dbReference type="RefSeq" id="WP_283442216.1">
    <property type="nucleotide sequence ID" value="NZ_FXUL01000006.1"/>
</dbReference>
<comment type="subcellular location">
    <subcellularLocation>
        <location evidence="1 9">Cell inner membrane</location>
        <topology evidence="1 9">Multi-pass membrane protein</topology>
    </subcellularLocation>
</comment>
<feature type="transmembrane region" description="Helical" evidence="9">
    <location>
        <begin position="56"/>
        <end position="77"/>
    </location>
</feature>
<sequence>MEPIAQPAAERAGAGGAADDGATQQHHAVSVEQLAHSFEEADEHPADLSDVVIEDWLTLVLFWIMAALVFTQFFTRYALNDSYAWTEELATNCLIAVVFIGAAACIRKDRHIQVDILYRFLPAGAARVLSTLVDLVRVGVLGVIVWLGWQYIGLVGDEPMTTINWPKSLVYWLALLGFAMMLVRAVMVAVRNWRQGYSVLERPEAYDGTGAA</sequence>
<evidence type="ECO:0000256" key="4">
    <source>
        <dbReference type="ARBA" id="ARBA00022519"/>
    </source>
</evidence>
<comment type="function">
    <text evidence="9">Part of the tripartite ATP-independent periplasmic (TRAP) transport system.</text>
</comment>
<dbReference type="EMBL" id="FXUL01000006">
    <property type="protein sequence ID" value="SMP59579.1"/>
    <property type="molecule type" value="Genomic_DNA"/>
</dbReference>
<dbReference type="InterPro" id="IPR007387">
    <property type="entry name" value="TRAP_DctQ"/>
</dbReference>
<evidence type="ECO:0000256" key="6">
    <source>
        <dbReference type="ARBA" id="ARBA00022989"/>
    </source>
</evidence>
<organism evidence="12 13">
    <name type="scientific">Noviherbaspirillum suwonense</name>
    <dbReference type="NCBI Taxonomy" id="1224511"/>
    <lineage>
        <taxon>Bacteria</taxon>
        <taxon>Pseudomonadati</taxon>
        <taxon>Pseudomonadota</taxon>
        <taxon>Betaproteobacteria</taxon>
        <taxon>Burkholderiales</taxon>
        <taxon>Oxalobacteraceae</taxon>
        <taxon>Noviherbaspirillum</taxon>
    </lineage>
</organism>
<dbReference type="Pfam" id="PF04290">
    <property type="entry name" value="DctQ"/>
    <property type="match status" value="1"/>
</dbReference>
<gene>
    <name evidence="12" type="ORF">SAMN06295970_106108</name>
</gene>
<accession>A0ABY1Q6D2</accession>
<feature type="transmembrane region" description="Helical" evidence="9">
    <location>
        <begin position="89"/>
        <end position="107"/>
    </location>
</feature>
<keyword evidence="7 9" id="KW-0472">Membrane</keyword>
<evidence type="ECO:0000259" key="11">
    <source>
        <dbReference type="Pfam" id="PF04290"/>
    </source>
</evidence>
<evidence type="ECO:0000256" key="5">
    <source>
        <dbReference type="ARBA" id="ARBA00022692"/>
    </source>
</evidence>
<evidence type="ECO:0000256" key="7">
    <source>
        <dbReference type="ARBA" id="ARBA00023136"/>
    </source>
</evidence>
<name>A0ABY1Q6D2_9BURK</name>
<keyword evidence="3" id="KW-1003">Cell membrane</keyword>
<keyword evidence="4 9" id="KW-0997">Cell inner membrane</keyword>
<feature type="transmembrane region" description="Helical" evidence="9">
    <location>
        <begin position="169"/>
        <end position="190"/>
    </location>
</feature>
<reference evidence="12 13" key="1">
    <citation type="submission" date="2017-05" db="EMBL/GenBank/DDBJ databases">
        <authorList>
            <person name="Varghese N."/>
            <person name="Submissions S."/>
        </authorList>
    </citation>
    <scope>NUCLEOTIDE SEQUENCE [LARGE SCALE GENOMIC DNA]</scope>
    <source>
        <strain evidence="12 13">DSM 26001</strain>
    </source>
</reference>
<keyword evidence="13" id="KW-1185">Reference proteome</keyword>
<evidence type="ECO:0000256" key="10">
    <source>
        <dbReference type="SAM" id="MobiDB-lite"/>
    </source>
</evidence>
<comment type="similarity">
    <text evidence="8 9">Belongs to the TRAP transporter small permease family.</text>
</comment>
<feature type="domain" description="Tripartite ATP-independent periplasmic transporters DctQ component" evidence="11">
    <location>
        <begin position="65"/>
        <end position="194"/>
    </location>
</feature>
<protein>
    <recommendedName>
        <fullName evidence="9">TRAP transporter small permease protein</fullName>
    </recommendedName>
</protein>
<keyword evidence="5 9" id="KW-0812">Transmembrane</keyword>
<comment type="subunit">
    <text evidence="9">The complex comprises the extracytoplasmic solute receptor protein and the two transmembrane proteins.</text>
</comment>
<evidence type="ECO:0000256" key="1">
    <source>
        <dbReference type="ARBA" id="ARBA00004429"/>
    </source>
</evidence>
<dbReference type="PANTHER" id="PTHR35011">
    <property type="entry name" value="2,3-DIKETO-L-GULONATE TRAP TRANSPORTER SMALL PERMEASE PROTEIN YIAM"/>
    <property type="match status" value="1"/>
</dbReference>
<keyword evidence="6 9" id="KW-1133">Transmembrane helix</keyword>
<dbReference type="InterPro" id="IPR055348">
    <property type="entry name" value="DctQ"/>
</dbReference>
<evidence type="ECO:0000256" key="2">
    <source>
        <dbReference type="ARBA" id="ARBA00022448"/>
    </source>
</evidence>
<dbReference type="Proteomes" id="UP001158049">
    <property type="component" value="Unassembled WGS sequence"/>
</dbReference>
<keyword evidence="2 9" id="KW-0813">Transport</keyword>
<feature type="region of interest" description="Disordered" evidence="10">
    <location>
        <begin position="1"/>
        <end position="21"/>
    </location>
</feature>
<evidence type="ECO:0000256" key="8">
    <source>
        <dbReference type="ARBA" id="ARBA00038436"/>
    </source>
</evidence>